<dbReference type="InterPro" id="IPR011009">
    <property type="entry name" value="Kinase-like_dom_sf"/>
</dbReference>
<organism evidence="8 9">
    <name type="scientific">Sandaracinus amylolyticus</name>
    <dbReference type="NCBI Taxonomy" id="927083"/>
    <lineage>
        <taxon>Bacteria</taxon>
        <taxon>Pseudomonadati</taxon>
        <taxon>Myxococcota</taxon>
        <taxon>Polyangia</taxon>
        <taxon>Polyangiales</taxon>
        <taxon>Sandaracinaceae</taxon>
        <taxon>Sandaracinus</taxon>
    </lineage>
</organism>
<evidence type="ECO:0000256" key="6">
    <source>
        <dbReference type="SAM" id="Phobius"/>
    </source>
</evidence>
<evidence type="ECO:0000259" key="7">
    <source>
        <dbReference type="PROSITE" id="PS50011"/>
    </source>
</evidence>
<dbReference type="CDD" id="cd14014">
    <property type="entry name" value="STKc_PknB_like"/>
    <property type="match status" value="1"/>
</dbReference>
<dbReference type="Gene3D" id="1.10.510.10">
    <property type="entry name" value="Transferase(Phosphotransferase) domain 1"/>
    <property type="match status" value="1"/>
</dbReference>
<feature type="domain" description="Protein kinase" evidence="7">
    <location>
        <begin position="34"/>
        <end position="317"/>
    </location>
</feature>
<evidence type="ECO:0000256" key="1">
    <source>
        <dbReference type="ARBA" id="ARBA00022679"/>
    </source>
</evidence>
<dbReference type="PROSITE" id="PS50011">
    <property type="entry name" value="PROTEIN_KINASE_DOM"/>
    <property type="match status" value="1"/>
</dbReference>
<gene>
    <name evidence="8" type="ORF">DB32_004893</name>
</gene>
<dbReference type="KEGG" id="samy:DB32_004893"/>
<dbReference type="GO" id="GO:0004674">
    <property type="term" value="F:protein serine/threonine kinase activity"/>
    <property type="evidence" value="ECO:0007669"/>
    <property type="project" value="UniProtKB-KW"/>
</dbReference>
<name>A0A0F6SFY3_9BACT</name>
<evidence type="ECO:0000256" key="3">
    <source>
        <dbReference type="ARBA" id="ARBA00022777"/>
    </source>
</evidence>
<dbReference type="GO" id="GO:0005524">
    <property type="term" value="F:ATP binding"/>
    <property type="evidence" value="ECO:0007669"/>
    <property type="project" value="UniProtKB-KW"/>
</dbReference>
<evidence type="ECO:0000313" key="8">
    <source>
        <dbReference type="EMBL" id="AKF07744.1"/>
    </source>
</evidence>
<dbReference type="STRING" id="927083.DB32_004893"/>
<feature type="compositionally biased region" description="Low complexity" evidence="5">
    <location>
        <begin position="454"/>
        <end position="463"/>
    </location>
</feature>
<evidence type="ECO:0000256" key="5">
    <source>
        <dbReference type="SAM" id="MobiDB-lite"/>
    </source>
</evidence>
<keyword evidence="3 8" id="KW-0418">Kinase</keyword>
<dbReference type="EMBL" id="CP011125">
    <property type="protein sequence ID" value="AKF07744.1"/>
    <property type="molecule type" value="Genomic_DNA"/>
</dbReference>
<dbReference type="InterPro" id="IPR008266">
    <property type="entry name" value="Tyr_kinase_AS"/>
</dbReference>
<dbReference type="PANTHER" id="PTHR43289:SF6">
    <property type="entry name" value="SERINE_THREONINE-PROTEIN KINASE NEKL-3"/>
    <property type="match status" value="1"/>
</dbReference>
<dbReference type="InterPro" id="IPR000719">
    <property type="entry name" value="Prot_kinase_dom"/>
</dbReference>
<keyword evidence="2" id="KW-0547">Nucleotide-binding</keyword>
<dbReference type="OrthoDB" id="9801841at2"/>
<dbReference type="SUPFAM" id="SSF56112">
    <property type="entry name" value="Protein kinase-like (PK-like)"/>
    <property type="match status" value="1"/>
</dbReference>
<proteinExistence type="predicted"/>
<dbReference type="Pfam" id="PF00069">
    <property type="entry name" value="Pkinase"/>
    <property type="match status" value="1"/>
</dbReference>
<evidence type="ECO:0000256" key="2">
    <source>
        <dbReference type="ARBA" id="ARBA00022741"/>
    </source>
</evidence>
<protein>
    <submittedName>
        <fullName evidence="8">Serine/threonine protein kinase</fullName>
    </submittedName>
</protein>
<keyword evidence="6" id="KW-1133">Transmembrane helix</keyword>
<keyword evidence="9" id="KW-1185">Reference proteome</keyword>
<keyword evidence="6" id="KW-0472">Membrane</keyword>
<dbReference type="Proteomes" id="UP000034883">
    <property type="component" value="Chromosome"/>
</dbReference>
<feature type="transmembrane region" description="Helical" evidence="6">
    <location>
        <begin position="383"/>
        <end position="402"/>
    </location>
</feature>
<keyword evidence="8" id="KW-0723">Serine/threonine-protein kinase</keyword>
<keyword evidence="4" id="KW-0067">ATP-binding</keyword>
<evidence type="ECO:0000313" key="9">
    <source>
        <dbReference type="Proteomes" id="UP000034883"/>
    </source>
</evidence>
<evidence type="ECO:0000256" key="4">
    <source>
        <dbReference type="ARBA" id="ARBA00022840"/>
    </source>
</evidence>
<dbReference type="PANTHER" id="PTHR43289">
    <property type="entry name" value="MITOGEN-ACTIVATED PROTEIN KINASE KINASE KINASE 20-RELATED"/>
    <property type="match status" value="1"/>
</dbReference>
<dbReference type="Gene3D" id="3.30.200.20">
    <property type="entry name" value="Phosphorylase Kinase, domain 1"/>
    <property type="match status" value="1"/>
</dbReference>
<dbReference type="AlphaFoldDB" id="A0A0F6SFY3"/>
<reference evidence="8 9" key="1">
    <citation type="submission" date="2015-03" db="EMBL/GenBank/DDBJ databases">
        <title>Genome assembly of Sandaracinus amylolyticus DSM 53668.</title>
        <authorList>
            <person name="Sharma G."/>
            <person name="Subramanian S."/>
        </authorList>
    </citation>
    <scope>NUCLEOTIDE SEQUENCE [LARGE SCALE GENOMIC DNA]</scope>
    <source>
        <strain evidence="8 9">DSM 53668</strain>
    </source>
</reference>
<keyword evidence="1" id="KW-0808">Transferase</keyword>
<feature type="region of interest" description="Disordered" evidence="5">
    <location>
        <begin position="454"/>
        <end position="498"/>
    </location>
</feature>
<keyword evidence="6" id="KW-0812">Transmembrane</keyword>
<accession>A0A0F6SFY3</accession>
<dbReference type="RefSeq" id="WP_157069336.1">
    <property type="nucleotide sequence ID" value="NZ_CP011125.1"/>
</dbReference>
<sequence>MRDSLEVLIETDVPERAREEHAPELPTLRRFAGYELLGRIAVGGMAEVFLARERSEGAARLLALKVIRASLERDAGFAEMFMREGAVALGLRHPNVCHVYRFGVESGHAYLAMELVAGTSVRELIVYARKTRTRIPPHVAAKIASSVAEALHSAHVARDERGRALEVVHQDVSPHNVMVAWDGTVKLLDFGVAQSSLETTRDDPAKDTASDTDGHTIVRGKLAYLSPEQCTGAKIDARSDVFSLGIVLHEMLTGERIFRRDGPAATMRAIAVEPLKDDAFAGIPAGLARVLVKALARSPRHRYASAAEMQEDLERYLADERMVVTSAKIATALQQIVGDAYGRPPELDARPEVVAALPEPRADATALPFPLVRERAPARGSRVAWVIAALAVIALVAMGVVTTMRAGSVEPRAVEVAPVAAPPSEPIVVEEPAAVAPEVVEPAPVEVAPAAPAHVEPPAAQAETESVSAARERRRAERARRRASVPTTPGGFVEDPGF</sequence>
<dbReference type="PROSITE" id="PS00109">
    <property type="entry name" value="PROTEIN_KINASE_TYR"/>
    <property type="match status" value="1"/>
</dbReference>